<evidence type="ECO:0000256" key="1">
    <source>
        <dbReference type="ARBA" id="ARBA00022679"/>
    </source>
</evidence>
<keyword evidence="3" id="KW-0328">Glycosyltransferase</keyword>
<dbReference type="EMBL" id="JBBMFS010000008">
    <property type="protein sequence ID" value="MEQ2555352.1"/>
    <property type="molecule type" value="Genomic_DNA"/>
</dbReference>
<feature type="domain" description="Glycosyl transferase family 1" evidence="2">
    <location>
        <begin position="213"/>
        <end position="369"/>
    </location>
</feature>
<dbReference type="EC" id="2.4.-.-" evidence="3"/>
<evidence type="ECO:0000259" key="2">
    <source>
        <dbReference type="Pfam" id="PF00534"/>
    </source>
</evidence>
<protein>
    <submittedName>
        <fullName evidence="3">Glycosyltransferase</fullName>
        <ecNumber evidence="3">2.4.-.-</ecNumber>
    </submittedName>
</protein>
<dbReference type="SUPFAM" id="SSF53756">
    <property type="entry name" value="UDP-Glycosyltransferase/glycogen phosphorylase"/>
    <property type="match status" value="1"/>
</dbReference>
<keyword evidence="1 3" id="KW-0808">Transferase</keyword>
<dbReference type="Gene3D" id="3.40.50.2000">
    <property type="entry name" value="Glycogen Phosphorylase B"/>
    <property type="match status" value="1"/>
</dbReference>
<dbReference type="PANTHER" id="PTHR46401:SF2">
    <property type="entry name" value="GLYCOSYLTRANSFERASE WBBK-RELATED"/>
    <property type="match status" value="1"/>
</dbReference>
<dbReference type="Proteomes" id="UP001546774">
    <property type="component" value="Unassembled WGS sequence"/>
</dbReference>
<accession>A0ABV1H875</accession>
<sequence length="399" mass="46011">MKRIAFVAPWYGDNIPGGAEAALRGITDHLFAAGMDIEILTTTVEKFTADWNKDFYKPGSYTSKNGIPIRRFKIRKRNTAAFDAVNAKLIQKSGLTLEEENTFHKEMINSPDLYDYIRENRAQYSCFVFIPYMFGTTYWGVQACPGQAVLIPCFHDESYAHMKTFRTVYSEVAGMLFNAQPEQDLTEHLCDTSRMKTEVMGLGMDTKLTYDADRFRKKYNINDPFILYAGRKDKGKNIDTLVQYFKRYKQNEQDNLKLVLIGGGELEIPTEIKNDVYDLGFVDLQDKYDAYGAATLLCQPSKNESFSFVIMESWLCRRPVLVHEGCAVTKNFVSCCNGGLYFGNYYDFQETVKYILNHPDIADIMAKNGHDYVCDNFAWDIMVEKYKRFFKELEEQHAK</sequence>
<comment type="caution">
    <text evidence="3">The sequence shown here is derived from an EMBL/GenBank/DDBJ whole genome shotgun (WGS) entry which is preliminary data.</text>
</comment>
<dbReference type="PANTHER" id="PTHR46401">
    <property type="entry name" value="GLYCOSYLTRANSFERASE WBBK-RELATED"/>
    <property type="match status" value="1"/>
</dbReference>
<keyword evidence="4" id="KW-1185">Reference proteome</keyword>
<proteinExistence type="predicted"/>
<reference evidence="3" key="1">
    <citation type="submission" date="2024-03" db="EMBL/GenBank/DDBJ databases">
        <title>Human intestinal bacterial collection.</title>
        <authorList>
            <person name="Pauvert C."/>
            <person name="Hitch T.C.A."/>
            <person name="Clavel T."/>
        </authorList>
    </citation>
    <scope>NUCLEOTIDE SEQUENCE [LARGE SCALE GENOMIC DNA]</scope>
    <source>
        <strain evidence="3">CLA-AA-H89B</strain>
    </source>
</reference>
<evidence type="ECO:0000313" key="4">
    <source>
        <dbReference type="Proteomes" id="UP001546774"/>
    </source>
</evidence>
<gene>
    <name evidence="3" type="ORF">WMO37_10085</name>
</gene>
<evidence type="ECO:0000313" key="3">
    <source>
        <dbReference type="EMBL" id="MEQ2555352.1"/>
    </source>
</evidence>
<dbReference type="Pfam" id="PF00534">
    <property type="entry name" value="Glycos_transf_1"/>
    <property type="match status" value="1"/>
</dbReference>
<name>A0ABV1H875_9FIRM</name>
<organism evidence="3 4">
    <name type="scientific">Lachnospira intestinalis</name>
    <dbReference type="NCBI Taxonomy" id="3133158"/>
    <lineage>
        <taxon>Bacteria</taxon>
        <taxon>Bacillati</taxon>
        <taxon>Bacillota</taxon>
        <taxon>Clostridia</taxon>
        <taxon>Lachnospirales</taxon>
        <taxon>Lachnospiraceae</taxon>
        <taxon>Lachnospira</taxon>
    </lineage>
</organism>
<dbReference type="InterPro" id="IPR001296">
    <property type="entry name" value="Glyco_trans_1"/>
</dbReference>
<dbReference type="CDD" id="cd03801">
    <property type="entry name" value="GT4_PimA-like"/>
    <property type="match status" value="1"/>
</dbReference>
<dbReference type="GO" id="GO:0016757">
    <property type="term" value="F:glycosyltransferase activity"/>
    <property type="evidence" value="ECO:0007669"/>
    <property type="project" value="UniProtKB-KW"/>
</dbReference>